<proteinExistence type="inferred from homology"/>
<feature type="region of interest" description="Disordered" evidence="2">
    <location>
        <begin position="1"/>
        <end position="27"/>
    </location>
</feature>
<dbReference type="AlphaFoldDB" id="A0A6B2NS02"/>
<dbReference type="EMBL" id="JAAGOX010000011">
    <property type="protein sequence ID" value="NDW44645.1"/>
    <property type="molecule type" value="Genomic_DNA"/>
</dbReference>
<comment type="similarity">
    <text evidence="1">Belongs to the bactofilin family.</text>
</comment>
<dbReference type="PANTHER" id="PTHR35024:SF4">
    <property type="entry name" value="POLYMER-FORMING CYTOSKELETAL PROTEIN"/>
    <property type="match status" value="1"/>
</dbReference>
<evidence type="ECO:0000256" key="1">
    <source>
        <dbReference type="ARBA" id="ARBA00044755"/>
    </source>
</evidence>
<dbReference type="PANTHER" id="PTHR35024">
    <property type="entry name" value="HYPOTHETICAL CYTOSOLIC PROTEIN"/>
    <property type="match status" value="1"/>
</dbReference>
<gene>
    <name evidence="3" type="ORF">G0P99_06725</name>
</gene>
<dbReference type="InterPro" id="IPR007607">
    <property type="entry name" value="BacA/B"/>
</dbReference>
<organism evidence="3">
    <name type="scientific">Ruegeria sp. PrR005</name>
    <dbReference type="NCBI Taxonomy" id="2706882"/>
    <lineage>
        <taxon>Bacteria</taxon>
        <taxon>Pseudomonadati</taxon>
        <taxon>Pseudomonadota</taxon>
        <taxon>Alphaproteobacteria</taxon>
        <taxon>Rhodobacterales</taxon>
        <taxon>Roseobacteraceae</taxon>
        <taxon>Ruegeria</taxon>
    </lineage>
</organism>
<name>A0A6B2NS02_9RHOB</name>
<dbReference type="Pfam" id="PF04519">
    <property type="entry name" value="Bactofilin"/>
    <property type="match status" value="1"/>
</dbReference>
<accession>A0A6B2NS02</accession>
<evidence type="ECO:0000256" key="2">
    <source>
        <dbReference type="SAM" id="MobiDB-lite"/>
    </source>
</evidence>
<feature type="compositionally biased region" description="Polar residues" evidence="2">
    <location>
        <begin position="1"/>
        <end position="15"/>
    </location>
</feature>
<reference evidence="3" key="1">
    <citation type="submission" date="2020-02" db="EMBL/GenBank/DDBJ databases">
        <title>Delineation of the pyrene-degrading pathway in Roseobacter clade bacteria by genomic analysis.</title>
        <authorList>
            <person name="Zhou H."/>
            <person name="Wang H."/>
        </authorList>
    </citation>
    <scope>NUCLEOTIDE SEQUENCE</scope>
    <source>
        <strain evidence="3">PrR005</strain>
    </source>
</reference>
<comment type="caution">
    <text evidence="3">The sequence shown here is derived from an EMBL/GenBank/DDBJ whole genome shotgun (WGS) entry which is preliminary data.</text>
</comment>
<protein>
    <submittedName>
        <fullName evidence="3">Polymer-forming cytoskeletal protein</fullName>
    </submittedName>
</protein>
<evidence type="ECO:0000313" key="3">
    <source>
        <dbReference type="EMBL" id="NDW44645.1"/>
    </source>
</evidence>
<sequence length="123" mass="12287">MSQTDPSSHSQTPTGQRGGRSHLAAGTKLSGDLTVPGLMELLGHADGTIVADGIVIEEGGSVVGELRAGSIAIKGSFEGRIVGGDVRLQSGARVSGEITYAKLVIEAGAEVNAACSRASQASA</sequence>